<dbReference type="EMBL" id="HBFR01011550">
    <property type="protein sequence ID" value="CAD8881146.1"/>
    <property type="molecule type" value="Transcribed_RNA"/>
</dbReference>
<gene>
    <name evidence="1" type="ORF">CHYS00102_LOCUS8333</name>
</gene>
<evidence type="ECO:0000313" key="1">
    <source>
        <dbReference type="EMBL" id="CAD8881146.1"/>
    </source>
</evidence>
<organism evidence="1">
    <name type="scientific">Corethron hystrix</name>
    <dbReference type="NCBI Taxonomy" id="216773"/>
    <lineage>
        <taxon>Eukaryota</taxon>
        <taxon>Sar</taxon>
        <taxon>Stramenopiles</taxon>
        <taxon>Ochrophyta</taxon>
        <taxon>Bacillariophyta</taxon>
        <taxon>Coscinodiscophyceae</taxon>
        <taxon>Corethrophycidae</taxon>
        <taxon>Corethrales</taxon>
        <taxon>Corethraceae</taxon>
        <taxon>Corethron</taxon>
    </lineage>
</organism>
<accession>A0A7S1BBY8</accession>
<dbReference type="AlphaFoldDB" id="A0A7S1BBY8"/>
<sequence>MIAIPFSIAIVSKIIADKPAAVGCFLILLLSRNSSVHSREYSFETERHGGSLQETNFSLASDLTDNSKFKSYDILHKDDEIENDSISSLLMNYRNETVSRSDKLVFLEKTYREKSKERSLQVRTWWRFISI</sequence>
<proteinExistence type="predicted"/>
<name>A0A7S1BBY8_9STRA</name>
<reference evidence="1" key="1">
    <citation type="submission" date="2021-01" db="EMBL/GenBank/DDBJ databases">
        <authorList>
            <person name="Corre E."/>
            <person name="Pelletier E."/>
            <person name="Niang G."/>
            <person name="Scheremetjew M."/>
            <person name="Finn R."/>
            <person name="Kale V."/>
            <person name="Holt S."/>
            <person name="Cochrane G."/>
            <person name="Meng A."/>
            <person name="Brown T."/>
            <person name="Cohen L."/>
        </authorList>
    </citation>
    <scope>NUCLEOTIDE SEQUENCE</scope>
    <source>
        <strain evidence="1">308</strain>
    </source>
</reference>
<protein>
    <submittedName>
        <fullName evidence="1">Uncharacterized protein</fullName>
    </submittedName>
</protein>